<feature type="compositionally biased region" description="Polar residues" evidence="1">
    <location>
        <begin position="166"/>
        <end position="205"/>
    </location>
</feature>
<protein>
    <submittedName>
        <fullName evidence="2">Uncharacterized protein</fullName>
    </submittedName>
</protein>
<proteinExistence type="predicted"/>
<evidence type="ECO:0000313" key="3">
    <source>
        <dbReference type="Proteomes" id="UP001148018"/>
    </source>
</evidence>
<dbReference type="EMBL" id="JANIIK010000040">
    <property type="protein sequence ID" value="KAJ3607534.1"/>
    <property type="molecule type" value="Genomic_DNA"/>
</dbReference>
<accession>A0A9Q0EHT4</accession>
<evidence type="ECO:0000256" key="1">
    <source>
        <dbReference type="SAM" id="MobiDB-lite"/>
    </source>
</evidence>
<feature type="region of interest" description="Disordered" evidence="1">
    <location>
        <begin position="97"/>
        <end position="229"/>
    </location>
</feature>
<dbReference type="Proteomes" id="UP001148018">
    <property type="component" value="Unassembled WGS sequence"/>
</dbReference>
<evidence type="ECO:0000313" key="2">
    <source>
        <dbReference type="EMBL" id="KAJ3607534.1"/>
    </source>
</evidence>
<organism evidence="2 3">
    <name type="scientific">Muraenolepis orangiensis</name>
    <name type="common">Patagonian moray cod</name>
    <dbReference type="NCBI Taxonomy" id="630683"/>
    <lineage>
        <taxon>Eukaryota</taxon>
        <taxon>Metazoa</taxon>
        <taxon>Chordata</taxon>
        <taxon>Craniata</taxon>
        <taxon>Vertebrata</taxon>
        <taxon>Euteleostomi</taxon>
        <taxon>Actinopterygii</taxon>
        <taxon>Neopterygii</taxon>
        <taxon>Teleostei</taxon>
        <taxon>Neoteleostei</taxon>
        <taxon>Acanthomorphata</taxon>
        <taxon>Zeiogadaria</taxon>
        <taxon>Gadariae</taxon>
        <taxon>Gadiformes</taxon>
        <taxon>Muraenolepidoidei</taxon>
        <taxon>Muraenolepididae</taxon>
        <taxon>Muraenolepis</taxon>
    </lineage>
</organism>
<reference evidence="2" key="1">
    <citation type="submission" date="2022-07" db="EMBL/GenBank/DDBJ databases">
        <title>Chromosome-level genome of Muraenolepis orangiensis.</title>
        <authorList>
            <person name="Kim J."/>
        </authorList>
    </citation>
    <scope>NUCLEOTIDE SEQUENCE</scope>
    <source>
        <strain evidence="2">KU_S4_2022</strain>
        <tissue evidence="2">Muscle</tissue>
    </source>
</reference>
<dbReference type="AlphaFoldDB" id="A0A9Q0EHT4"/>
<keyword evidence="3" id="KW-1185">Reference proteome</keyword>
<feature type="compositionally biased region" description="Polar residues" evidence="1">
    <location>
        <begin position="132"/>
        <end position="155"/>
    </location>
</feature>
<name>A0A9Q0EHT4_9TELE</name>
<comment type="caution">
    <text evidence="2">The sequence shown here is derived from an EMBL/GenBank/DDBJ whole genome shotgun (WGS) entry which is preliminary data.</text>
</comment>
<gene>
    <name evidence="2" type="ORF">NHX12_024585</name>
</gene>
<sequence>MRSLCNSFPRPVCIPVIVSYLFFTCGNISTSPGANVSWGQRLLGPMSPGANVSWGQCLLGPMSPGANVSWGQRLLGPMSPGTNVSWGQCLLGPMSPLATSPGANRHRRGIPPALIEREGETRASEIGILTARTRTTSEPEPPQNQNHLRTRTTSEPEPPQNHLRARTTSEPEPPQNQNHLRTRTTSEPPQNHLRTTSEPETPQNHLRTRAKASGHSMSHVVLQPLHKPL</sequence>